<keyword evidence="10" id="KW-1185">Reference proteome</keyword>
<dbReference type="OrthoDB" id="63267at2759"/>
<feature type="compositionally biased region" description="Pro residues" evidence="5">
    <location>
        <begin position="776"/>
        <end position="791"/>
    </location>
</feature>
<dbReference type="CDD" id="cd08689">
    <property type="entry name" value="C2_fungal_Pkc1p"/>
    <property type="match status" value="1"/>
</dbReference>
<gene>
    <name evidence="9" type="ORF">BMF94_1456</name>
</gene>
<evidence type="ECO:0000256" key="1">
    <source>
        <dbReference type="ARBA" id="ARBA00022723"/>
    </source>
</evidence>
<proteinExistence type="predicted"/>
<keyword evidence="1" id="KW-0479">Metal-binding</keyword>
<dbReference type="Proteomes" id="UP000237144">
    <property type="component" value="Unassembled WGS sequence"/>
</dbReference>
<feature type="domain" description="REM-1" evidence="8">
    <location>
        <begin position="184"/>
        <end position="261"/>
    </location>
</feature>
<dbReference type="Gene3D" id="3.30.60.20">
    <property type="match status" value="2"/>
</dbReference>
<name>A0A2S5BFM6_9BASI</name>
<dbReference type="InterPro" id="IPR035892">
    <property type="entry name" value="C2_domain_sf"/>
</dbReference>
<evidence type="ECO:0000313" key="10">
    <source>
        <dbReference type="Proteomes" id="UP000237144"/>
    </source>
</evidence>
<dbReference type="PROSITE" id="PS50004">
    <property type="entry name" value="C2"/>
    <property type="match status" value="1"/>
</dbReference>
<comment type="caution">
    <text evidence="9">The sequence shown here is derived from an EMBL/GenBank/DDBJ whole genome shotgun (WGS) entry which is preliminary data.</text>
</comment>
<dbReference type="Gene3D" id="1.10.287.160">
    <property type="entry name" value="HR1 repeat"/>
    <property type="match status" value="1"/>
</dbReference>
<keyword evidence="3" id="KW-0862">Zinc</keyword>
<feature type="region of interest" description="Disordered" evidence="5">
    <location>
        <begin position="81"/>
        <end position="138"/>
    </location>
</feature>
<dbReference type="GO" id="GO:0046872">
    <property type="term" value="F:metal ion binding"/>
    <property type="evidence" value="ECO:0007669"/>
    <property type="project" value="UniProtKB-KW"/>
</dbReference>
<dbReference type="Pfam" id="PF00168">
    <property type="entry name" value="C2"/>
    <property type="match status" value="1"/>
</dbReference>
<dbReference type="Pfam" id="PF00130">
    <property type="entry name" value="C1_1"/>
    <property type="match status" value="2"/>
</dbReference>
<sequence length="898" mass="96594">MLTSELPRVQAQGNSPADLGAKVASLHARITKERKILEGFQAMRNATSNQDVIRTCDVKIREAQRTIGWFEDSVRQLETRAAHNAGGRSASPASNSTASSSAHTLVGSDTARAGYGGVSGANKDLPTPPPGAAPSYVQPQAYGAAGTYGRQEAVDAATAGGPGGSALYGGQKAKEQFTNLDLIKADTPLTTAKISRMLHQLEFKLHVERQYKEGIDKMAKLYMADGDKKARADTENKRVESKQKMVLLGQALKKYKTLDVMGELGEEDDDVPEDVKANLRRPLSGALQITIKSARDLAHAPQPKRSKHPSETVIYVKVEDTPRARTHGSRNDRWNEDFEIHVDKANECEVTIYDKIPGEGAPVPIGMLWLRLSDIVEELRRRKMGLEAGPGWVTAARVAQGSGGSGSSLQGSDVALGGTPGLNREESLMSGLGAGVGATGKSEGIDAWFAVEPEGAIQLHLNFVKSNVRKRPYDAGGLGRQGAVRKRKDSIHEQNGHKFVQKQFYTVVLCALCGEFLLKGAGMQCEDCKYACHAKCYQQVVTKCISKSNTDADKDEDQLNHRIPHRFGPITNISPNWCCHCGLVLPLGRKQARKCSECGVTAHTDCIHLVPDFCGMSMETANRLLADIKTINSSRRAGASRTHTSRPAPQTPTAAAQTYDTYGGSRTPAGAYDGRSQAGGMPLQAAPQQLAGEVGRLNLAGGEQSRPPQQRVPVPPMNPYGGQARPQPPIAQINAPPRHSSASTISSFGHTGRDSVGSVASTYLPDGRQGYAQPQGQPPSFQPAHRPPPSQPQQQQQYPVPPKQPVVPPQVQQPQLPRFEPEQPTAPVAYAPPIAQVPSKPAPPPAVQALPQQQPIAQQYAPPLPMTQEPTLTPVHSTLSAQDQNEFGGFSWTAAWAQ</sequence>
<evidence type="ECO:0000259" key="7">
    <source>
        <dbReference type="PROSITE" id="PS50081"/>
    </source>
</evidence>
<dbReference type="InterPro" id="IPR000008">
    <property type="entry name" value="C2_dom"/>
</dbReference>
<dbReference type="CDD" id="cd11620">
    <property type="entry name" value="HR1_PKC-like_2_fungi"/>
    <property type="match status" value="1"/>
</dbReference>
<dbReference type="Pfam" id="PF02185">
    <property type="entry name" value="HR1"/>
    <property type="match status" value="2"/>
</dbReference>
<dbReference type="InterPro" id="IPR037778">
    <property type="entry name" value="C2_fungal_PKC"/>
</dbReference>
<dbReference type="STRING" id="741276.A0A2S5BFM6"/>
<organism evidence="9 10">
    <name type="scientific">Rhodotorula taiwanensis</name>
    <dbReference type="NCBI Taxonomy" id="741276"/>
    <lineage>
        <taxon>Eukaryota</taxon>
        <taxon>Fungi</taxon>
        <taxon>Dikarya</taxon>
        <taxon>Basidiomycota</taxon>
        <taxon>Pucciniomycotina</taxon>
        <taxon>Microbotryomycetes</taxon>
        <taxon>Sporidiobolales</taxon>
        <taxon>Sporidiobolaceae</taxon>
        <taxon>Rhodotorula</taxon>
    </lineage>
</organism>
<feature type="region of interest" description="Disordered" evidence="5">
    <location>
        <begin position="635"/>
        <end position="681"/>
    </location>
</feature>
<feature type="compositionally biased region" description="Pro residues" evidence="5">
    <location>
        <begin position="799"/>
        <end position="808"/>
    </location>
</feature>
<dbReference type="FunFam" id="3.30.60.20:FF:000014">
    <property type="entry name" value="Protein kinase C"/>
    <property type="match status" value="1"/>
</dbReference>
<evidence type="ECO:0000259" key="6">
    <source>
        <dbReference type="PROSITE" id="PS50004"/>
    </source>
</evidence>
<reference evidence="9 10" key="1">
    <citation type="journal article" date="2018" name="Front. Microbiol.">
        <title>Prospects for Fungal Bioremediation of Acidic Radioactive Waste Sites: Characterization and Genome Sequence of Rhodotorula taiwanensis MD1149.</title>
        <authorList>
            <person name="Tkavc R."/>
            <person name="Matrosova V.Y."/>
            <person name="Grichenko O.E."/>
            <person name="Gostincar C."/>
            <person name="Volpe R.P."/>
            <person name="Klimenkova P."/>
            <person name="Gaidamakova E.K."/>
            <person name="Zhou C.E."/>
            <person name="Stewart B.J."/>
            <person name="Lyman M.G."/>
            <person name="Malfatti S.A."/>
            <person name="Rubinfeld B."/>
            <person name="Courtot M."/>
            <person name="Singh J."/>
            <person name="Dalgard C.L."/>
            <person name="Hamilton T."/>
            <person name="Frey K.G."/>
            <person name="Gunde-Cimerman N."/>
            <person name="Dugan L."/>
            <person name="Daly M.J."/>
        </authorList>
    </citation>
    <scope>NUCLEOTIDE SEQUENCE [LARGE SCALE GENOMIC DNA]</scope>
    <source>
        <strain evidence="9 10">MD1149</strain>
    </source>
</reference>
<evidence type="ECO:0000256" key="3">
    <source>
        <dbReference type="ARBA" id="ARBA00022833"/>
    </source>
</evidence>
<dbReference type="InterPro" id="IPR036274">
    <property type="entry name" value="HR1_rpt_sf"/>
</dbReference>
<dbReference type="EMBL" id="PJQD01000014">
    <property type="protein sequence ID" value="POY75553.1"/>
    <property type="molecule type" value="Genomic_DNA"/>
</dbReference>
<dbReference type="InterPro" id="IPR037312">
    <property type="entry name" value="PKC-like_HR1"/>
</dbReference>
<dbReference type="SUPFAM" id="SSF49562">
    <property type="entry name" value="C2 domain (Calcium/lipid-binding domain, CaLB)"/>
    <property type="match status" value="1"/>
</dbReference>
<evidence type="ECO:0000256" key="5">
    <source>
        <dbReference type="SAM" id="MobiDB-lite"/>
    </source>
</evidence>
<dbReference type="AlphaFoldDB" id="A0A2S5BFM6"/>
<dbReference type="GO" id="GO:0007165">
    <property type="term" value="P:signal transduction"/>
    <property type="evidence" value="ECO:0007669"/>
    <property type="project" value="InterPro"/>
</dbReference>
<dbReference type="SUPFAM" id="SSF57889">
    <property type="entry name" value="Cysteine-rich domain"/>
    <property type="match status" value="2"/>
</dbReference>
<dbReference type="SMART" id="SM00742">
    <property type="entry name" value="Hr1"/>
    <property type="match status" value="2"/>
</dbReference>
<dbReference type="Gene3D" id="2.60.40.150">
    <property type="entry name" value="C2 domain"/>
    <property type="match status" value="1"/>
</dbReference>
<dbReference type="PROSITE" id="PS51860">
    <property type="entry name" value="REM_1"/>
    <property type="match status" value="1"/>
</dbReference>
<evidence type="ECO:0000256" key="4">
    <source>
        <dbReference type="PROSITE-ProRule" id="PRU01207"/>
    </source>
</evidence>
<dbReference type="SUPFAM" id="SSF46585">
    <property type="entry name" value="HR1 repeat"/>
    <property type="match status" value="2"/>
</dbReference>
<dbReference type="InterPro" id="IPR011072">
    <property type="entry name" value="HR1_rho-bd"/>
</dbReference>
<feature type="compositionally biased region" description="Polar residues" evidence="5">
    <location>
        <begin position="740"/>
        <end position="749"/>
    </location>
</feature>
<keyword evidence="4" id="KW-0175">Coiled coil</keyword>
<dbReference type="GO" id="GO:0009272">
    <property type="term" value="P:fungal-type cell wall biogenesis"/>
    <property type="evidence" value="ECO:0007669"/>
    <property type="project" value="InterPro"/>
</dbReference>
<dbReference type="PROSITE" id="PS50081">
    <property type="entry name" value="ZF_DAG_PE_2"/>
    <property type="match status" value="2"/>
</dbReference>
<dbReference type="SMART" id="SM00109">
    <property type="entry name" value="C1"/>
    <property type="match status" value="2"/>
</dbReference>
<dbReference type="PROSITE" id="PS00479">
    <property type="entry name" value="ZF_DAG_PE_1"/>
    <property type="match status" value="1"/>
</dbReference>
<dbReference type="CDD" id="cd20823">
    <property type="entry name" value="C1_ScPKC1-like_rpt2"/>
    <property type="match status" value="1"/>
</dbReference>
<feature type="compositionally biased region" description="Low complexity" evidence="5">
    <location>
        <begin position="89"/>
        <end position="102"/>
    </location>
</feature>
<evidence type="ECO:0000313" key="9">
    <source>
        <dbReference type="EMBL" id="POY75553.1"/>
    </source>
</evidence>
<feature type="region of interest" description="Disordered" evidence="5">
    <location>
        <begin position="699"/>
        <end position="851"/>
    </location>
</feature>
<dbReference type="FunFam" id="3.30.60.20:FF:000034">
    <property type="entry name" value="Protein kinase C"/>
    <property type="match status" value="1"/>
</dbReference>
<evidence type="ECO:0000259" key="8">
    <source>
        <dbReference type="PROSITE" id="PS51860"/>
    </source>
</evidence>
<protein>
    <submittedName>
        <fullName evidence="9">Uncharacterized protein</fullName>
    </submittedName>
</protein>
<feature type="domain" description="Phorbol-ester/DAG-type" evidence="7">
    <location>
        <begin position="496"/>
        <end position="544"/>
    </location>
</feature>
<dbReference type="SMART" id="SM00239">
    <property type="entry name" value="C2"/>
    <property type="match status" value="1"/>
</dbReference>
<dbReference type="InterPro" id="IPR046349">
    <property type="entry name" value="C1-like_sf"/>
</dbReference>
<dbReference type="GO" id="GO:0004697">
    <property type="term" value="F:diacylglycerol-dependent serine/threonine kinase activity"/>
    <property type="evidence" value="ECO:0007669"/>
    <property type="project" value="InterPro"/>
</dbReference>
<accession>A0A2S5BFM6</accession>
<dbReference type="InterPro" id="IPR002219">
    <property type="entry name" value="PKC_DAG/PE"/>
</dbReference>
<feature type="domain" description="Phorbol-ester/DAG-type" evidence="7">
    <location>
        <begin position="564"/>
        <end position="614"/>
    </location>
</feature>
<feature type="compositionally biased region" description="Low complexity" evidence="5">
    <location>
        <begin position="647"/>
        <end position="658"/>
    </location>
</feature>
<dbReference type="CDD" id="cd20822">
    <property type="entry name" value="C1_ScPKC1-like_rpt1"/>
    <property type="match status" value="1"/>
</dbReference>
<feature type="domain" description="C2" evidence="6">
    <location>
        <begin position="267"/>
        <end position="386"/>
    </location>
</feature>
<keyword evidence="2" id="KW-0677">Repeat</keyword>
<evidence type="ECO:0000256" key="2">
    <source>
        <dbReference type="ARBA" id="ARBA00022737"/>
    </source>
</evidence>